<dbReference type="GO" id="GO:0006260">
    <property type="term" value="P:DNA replication"/>
    <property type="evidence" value="ECO:0007669"/>
    <property type="project" value="InterPro"/>
</dbReference>
<evidence type="ECO:0000256" key="2">
    <source>
        <dbReference type="ARBA" id="ARBA00009761"/>
    </source>
</evidence>
<dbReference type="Gene3D" id="2.40.50.140">
    <property type="entry name" value="Nucleic acid-binding proteins"/>
    <property type="match status" value="1"/>
</dbReference>
<organism evidence="4 5">
    <name type="scientific">Mycetomoellerius zeteki</name>
    <dbReference type="NCBI Taxonomy" id="64791"/>
    <lineage>
        <taxon>Eukaryota</taxon>
        <taxon>Metazoa</taxon>
        <taxon>Ecdysozoa</taxon>
        <taxon>Arthropoda</taxon>
        <taxon>Hexapoda</taxon>
        <taxon>Insecta</taxon>
        <taxon>Pterygota</taxon>
        <taxon>Neoptera</taxon>
        <taxon>Endopterygota</taxon>
        <taxon>Hymenoptera</taxon>
        <taxon>Apocrita</taxon>
        <taxon>Aculeata</taxon>
        <taxon>Formicoidea</taxon>
        <taxon>Formicidae</taxon>
        <taxon>Myrmicinae</taxon>
        <taxon>Mycetomoellerius</taxon>
    </lineage>
</organism>
<dbReference type="OrthoDB" id="188186at2759"/>
<accession>A0A151X4S9</accession>
<keyword evidence="5" id="KW-1185">Reference proteome</keyword>
<protein>
    <recommendedName>
        <fullName evidence="6">Replication protein A 14 kDa subunit</fullName>
    </recommendedName>
</protein>
<dbReference type="PANTHER" id="PTHR15114:SF1">
    <property type="entry name" value="REPLICATION PROTEIN A 14 KDA SUBUNIT"/>
    <property type="match status" value="1"/>
</dbReference>
<reference evidence="4 5" key="1">
    <citation type="submission" date="2015-09" db="EMBL/GenBank/DDBJ databases">
        <title>Trachymyrmex zeteki WGS genome.</title>
        <authorList>
            <person name="Nygaard S."/>
            <person name="Hu H."/>
            <person name="Boomsma J."/>
            <person name="Zhang G."/>
        </authorList>
    </citation>
    <scope>NUCLEOTIDE SEQUENCE [LARGE SCALE GENOMIC DNA]</scope>
    <source>
        <strain evidence="4">Tzet28-1</strain>
        <tissue evidence="4">Whole body</tissue>
    </source>
</reference>
<comment type="similarity">
    <text evidence="2">Belongs to the replication factor A protein 3 family.</text>
</comment>
<comment type="subcellular location">
    <subcellularLocation>
        <location evidence="1">Nucleus</location>
    </subcellularLocation>
</comment>
<evidence type="ECO:0000256" key="3">
    <source>
        <dbReference type="ARBA" id="ARBA00023242"/>
    </source>
</evidence>
<dbReference type="InterPro" id="IPR013970">
    <property type="entry name" value="Rfa2"/>
</dbReference>
<dbReference type="GO" id="GO:0005662">
    <property type="term" value="C:DNA replication factor A complex"/>
    <property type="evidence" value="ECO:0007669"/>
    <property type="project" value="TreeGrafter"/>
</dbReference>
<dbReference type="GO" id="GO:0006289">
    <property type="term" value="P:nucleotide-excision repair"/>
    <property type="evidence" value="ECO:0007669"/>
    <property type="project" value="TreeGrafter"/>
</dbReference>
<name>A0A151X4S9_9HYME</name>
<dbReference type="GO" id="GO:0035861">
    <property type="term" value="C:site of double-strand break"/>
    <property type="evidence" value="ECO:0007669"/>
    <property type="project" value="TreeGrafter"/>
</dbReference>
<dbReference type="GO" id="GO:0003697">
    <property type="term" value="F:single-stranded DNA binding"/>
    <property type="evidence" value="ECO:0007669"/>
    <property type="project" value="TreeGrafter"/>
</dbReference>
<dbReference type="KEGG" id="mzt:108722996"/>
<dbReference type="Proteomes" id="UP000075809">
    <property type="component" value="Unassembled WGS sequence"/>
</dbReference>
<dbReference type="AlphaFoldDB" id="A0A151X4S9"/>
<dbReference type="Pfam" id="PF08661">
    <property type="entry name" value="Rep_fac-A_3"/>
    <property type="match status" value="1"/>
</dbReference>
<dbReference type="GO" id="GO:0006284">
    <property type="term" value="P:base-excision repair"/>
    <property type="evidence" value="ECO:0007669"/>
    <property type="project" value="TreeGrafter"/>
</dbReference>
<gene>
    <name evidence="4" type="ORF">ALC60_05919</name>
</gene>
<sequence>MSDVRILGKRLAQRIGQEAIVLGRITEKSSDGKSAEITTTDDARINVTFLEPLDNNESGYIEVRGTVKSKSTMSCSKFVCFSPSMTKDFNLNGYNTMATMRCAVGNQLEGVFYGD</sequence>
<dbReference type="EMBL" id="KQ982548">
    <property type="protein sequence ID" value="KYQ55294.1"/>
    <property type="molecule type" value="Genomic_DNA"/>
</dbReference>
<dbReference type="GO" id="GO:0006298">
    <property type="term" value="P:mismatch repair"/>
    <property type="evidence" value="ECO:0007669"/>
    <property type="project" value="TreeGrafter"/>
</dbReference>
<dbReference type="InterPro" id="IPR012340">
    <property type="entry name" value="NA-bd_OB-fold"/>
</dbReference>
<proteinExistence type="inferred from homology"/>
<dbReference type="GO" id="GO:0003684">
    <property type="term" value="F:damaged DNA binding"/>
    <property type="evidence" value="ECO:0007669"/>
    <property type="project" value="TreeGrafter"/>
</dbReference>
<dbReference type="STRING" id="64791.A0A151X4S9"/>
<keyword evidence="3" id="KW-0539">Nucleus</keyword>
<evidence type="ECO:0000313" key="5">
    <source>
        <dbReference type="Proteomes" id="UP000075809"/>
    </source>
</evidence>
<dbReference type="PANTHER" id="PTHR15114">
    <property type="entry name" value="REPLICATION PROTEIN A3"/>
    <property type="match status" value="1"/>
</dbReference>
<dbReference type="GO" id="GO:0000724">
    <property type="term" value="P:double-strand break repair via homologous recombination"/>
    <property type="evidence" value="ECO:0007669"/>
    <property type="project" value="TreeGrafter"/>
</dbReference>
<evidence type="ECO:0000313" key="4">
    <source>
        <dbReference type="EMBL" id="KYQ55294.1"/>
    </source>
</evidence>
<evidence type="ECO:0008006" key="6">
    <source>
        <dbReference type="Google" id="ProtNLM"/>
    </source>
</evidence>
<evidence type="ECO:0000256" key="1">
    <source>
        <dbReference type="ARBA" id="ARBA00004123"/>
    </source>
</evidence>
<dbReference type="SUPFAM" id="SSF50249">
    <property type="entry name" value="Nucleic acid-binding proteins"/>
    <property type="match status" value="1"/>
</dbReference>